<organism evidence="6 7">
    <name type="scientific">Eggerthella guodeyinii</name>
    <dbReference type="NCBI Taxonomy" id="2690837"/>
    <lineage>
        <taxon>Bacteria</taxon>
        <taxon>Bacillati</taxon>
        <taxon>Actinomycetota</taxon>
        <taxon>Coriobacteriia</taxon>
        <taxon>Eggerthellales</taxon>
        <taxon>Eggerthellaceae</taxon>
        <taxon>Eggerthella</taxon>
    </lineage>
</organism>
<evidence type="ECO:0000256" key="2">
    <source>
        <dbReference type="ARBA" id="ARBA00022741"/>
    </source>
</evidence>
<dbReference type="PANTHER" id="PTHR42794">
    <property type="entry name" value="HEMIN IMPORT ATP-BINDING PROTEIN HMUV"/>
    <property type="match status" value="1"/>
</dbReference>
<dbReference type="GO" id="GO:0016887">
    <property type="term" value="F:ATP hydrolysis activity"/>
    <property type="evidence" value="ECO:0007669"/>
    <property type="project" value="InterPro"/>
</dbReference>
<keyword evidence="3 6" id="KW-0067">ATP-binding</keyword>
<dbReference type="CDD" id="cd03214">
    <property type="entry name" value="ABC_Iron-Siderophores_B12_Hemin"/>
    <property type="match status" value="1"/>
</dbReference>
<protein>
    <submittedName>
        <fullName evidence="6">ABC transporter ATP-binding protein</fullName>
    </submittedName>
</protein>
<dbReference type="Proteomes" id="UP000478463">
    <property type="component" value="Chromosome"/>
</dbReference>
<dbReference type="AlphaFoldDB" id="A0A6L7IYV8"/>
<evidence type="ECO:0000256" key="5">
    <source>
        <dbReference type="SAM" id="MobiDB-lite"/>
    </source>
</evidence>
<dbReference type="GO" id="GO:0005524">
    <property type="term" value="F:ATP binding"/>
    <property type="evidence" value="ECO:0007669"/>
    <property type="project" value="UniProtKB-KW"/>
</dbReference>
<name>A0A6L7IYV8_9ACTN</name>
<dbReference type="PROSITE" id="PS50893">
    <property type="entry name" value="ABC_TRANSPORTER_2"/>
    <property type="match status" value="1"/>
</dbReference>
<keyword evidence="1" id="KW-0813">Transport</keyword>
<dbReference type="Gene3D" id="3.40.50.300">
    <property type="entry name" value="P-loop containing nucleotide triphosphate hydrolases"/>
    <property type="match status" value="1"/>
</dbReference>
<dbReference type="InterPro" id="IPR003439">
    <property type="entry name" value="ABC_transporter-like_ATP-bd"/>
</dbReference>
<dbReference type="EMBL" id="CP063310">
    <property type="protein sequence ID" value="QOS69212.1"/>
    <property type="molecule type" value="Genomic_DNA"/>
</dbReference>
<dbReference type="FunFam" id="3.40.50.300:FF:000134">
    <property type="entry name" value="Iron-enterobactin ABC transporter ATP-binding protein"/>
    <property type="match status" value="1"/>
</dbReference>
<proteinExistence type="predicted"/>
<dbReference type="SMART" id="SM00382">
    <property type="entry name" value="AAA"/>
    <property type="match status" value="1"/>
</dbReference>
<dbReference type="InterPro" id="IPR003593">
    <property type="entry name" value="AAA+_ATPase"/>
</dbReference>
<accession>A0A6L7IYV8</accession>
<feature type="region of interest" description="Disordered" evidence="5">
    <location>
        <begin position="56"/>
        <end position="99"/>
    </location>
</feature>
<dbReference type="RefSeq" id="WP_160943150.1">
    <property type="nucleotide sequence ID" value="NZ_CP063310.1"/>
</dbReference>
<evidence type="ECO:0000256" key="1">
    <source>
        <dbReference type="ARBA" id="ARBA00022448"/>
    </source>
</evidence>
<dbReference type="Pfam" id="PF00005">
    <property type="entry name" value="ABC_tran"/>
    <property type="match status" value="1"/>
</dbReference>
<feature type="region of interest" description="Disordered" evidence="5">
    <location>
        <begin position="357"/>
        <end position="381"/>
    </location>
</feature>
<gene>
    <name evidence="6" type="ORF">GS424_005040</name>
</gene>
<dbReference type="KEGG" id="egd:GS424_005040"/>
<evidence type="ECO:0000256" key="4">
    <source>
        <dbReference type="ARBA" id="ARBA00022967"/>
    </source>
</evidence>
<keyword evidence="4" id="KW-1278">Translocase</keyword>
<evidence type="ECO:0000256" key="3">
    <source>
        <dbReference type="ARBA" id="ARBA00022840"/>
    </source>
</evidence>
<evidence type="ECO:0000313" key="6">
    <source>
        <dbReference type="EMBL" id="QOS69212.1"/>
    </source>
</evidence>
<feature type="compositionally biased region" description="Basic and acidic residues" evidence="5">
    <location>
        <begin position="361"/>
        <end position="375"/>
    </location>
</feature>
<reference evidence="6 7" key="1">
    <citation type="submission" date="2020-10" db="EMBL/GenBank/DDBJ databases">
        <title>Eggerthella sp. nov., isolated from human feces.</title>
        <authorList>
            <person name="Yajun G."/>
        </authorList>
    </citation>
    <scope>NUCLEOTIDE SEQUENCE [LARGE SCALE GENOMIC DNA]</scope>
    <source>
        <strain evidence="6 7">HF-1101</strain>
    </source>
</reference>
<sequence length="381" mass="41125">MSALGGGRPLRTRDVAGSIGGCFGPSERFCPSINDSEAEALSRRVFDAHAHVHEHADGTVHNHYHRHEEGEGEAPHGRDAAGDPVDEHATRHGEPPLHEHDAASADVAVLSARGLSYAYPASDGAVFEDIGLEVRTGTVTAILGNNGAGKSTLLSLLAGIVRPTAGTVEVEGRALASLSRRETAQHIAYVAQQQRIPHLSVYDQVLLGRRPHLTWALSDYDRTVVAETIDRLGLEPFSTRFLDELSGGERQKVYIARALAQEPEVLLLDEPTSALDPKNQLEVLETVRSITRQGALATVLVIHDINLALRFCDRFLLVRDGTVVACGGREAVTDETLSATYDVPFCVQQVAGVPVAIPLDGPKDEPSETLRDERRRAHGRG</sequence>
<dbReference type="InterPro" id="IPR027417">
    <property type="entry name" value="P-loop_NTPase"/>
</dbReference>
<dbReference type="PANTHER" id="PTHR42794:SF1">
    <property type="entry name" value="HEMIN IMPORT ATP-BINDING PROTEIN HMUV"/>
    <property type="match status" value="1"/>
</dbReference>
<evidence type="ECO:0000313" key="7">
    <source>
        <dbReference type="Proteomes" id="UP000478463"/>
    </source>
</evidence>
<keyword evidence="2" id="KW-0547">Nucleotide-binding</keyword>
<dbReference type="SUPFAM" id="SSF52540">
    <property type="entry name" value="P-loop containing nucleoside triphosphate hydrolases"/>
    <property type="match status" value="1"/>
</dbReference>